<organism evidence="2">
    <name type="scientific">Siphoviridae sp. ct1yA16</name>
    <dbReference type="NCBI Taxonomy" id="2827767"/>
    <lineage>
        <taxon>Viruses</taxon>
        <taxon>Duplodnaviria</taxon>
        <taxon>Heunggongvirae</taxon>
        <taxon>Uroviricota</taxon>
        <taxon>Caudoviricetes</taxon>
    </lineage>
</organism>
<name>A0A8S5TFD0_9CAUD</name>
<keyword evidence="1" id="KW-0472">Membrane</keyword>
<reference evidence="2" key="1">
    <citation type="journal article" date="2021" name="Proc. Natl. Acad. Sci. U.S.A.">
        <title>A Catalog of Tens of Thousands of Viruses from Human Metagenomes Reveals Hidden Associations with Chronic Diseases.</title>
        <authorList>
            <person name="Tisza M.J."/>
            <person name="Buck C.B."/>
        </authorList>
    </citation>
    <scope>NUCLEOTIDE SEQUENCE</scope>
    <source>
        <strain evidence="2">Ct1yA16</strain>
    </source>
</reference>
<protein>
    <submittedName>
        <fullName evidence="2">Uncharacterized protein</fullName>
    </submittedName>
</protein>
<keyword evidence="1" id="KW-1133">Transmembrane helix</keyword>
<evidence type="ECO:0000313" key="2">
    <source>
        <dbReference type="EMBL" id="DAF61731.1"/>
    </source>
</evidence>
<feature type="transmembrane region" description="Helical" evidence="1">
    <location>
        <begin position="7"/>
        <end position="32"/>
    </location>
</feature>
<evidence type="ECO:0000256" key="1">
    <source>
        <dbReference type="SAM" id="Phobius"/>
    </source>
</evidence>
<keyword evidence="1" id="KW-0812">Transmembrane</keyword>
<accession>A0A8S5TFD0</accession>
<proteinExistence type="predicted"/>
<sequence length="53" mass="6456">MYSIFEILFFILYFSMKAVRFTLFLLMIQIVVYKSSGFSIYKFIMNKLNLLLR</sequence>
<dbReference type="EMBL" id="BK032816">
    <property type="protein sequence ID" value="DAF61731.1"/>
    <property type="molecule type" value="Genomic_DNA"/>
</dbReference>